<accession>A0A4C1UWS2</accession>
<gene>
    <name evidence="1" type="ORF">EVAR_20920_1</name>
</gene>
<evidence type="ECO:0000313" key="1">
    <source>
        <dbReference type="EMBL" id="GBP30467.1"/>
    </source>
</evidence>
<proteinExistence type="predicted"/>
<dbReference type="AlphaFoldDB" id="A0A4C1UWS2"/>
<reference evidence="1 2" key="1">
    <citation type="journal article" date="2019" name="Commun. Biol.">
        <title>The bagworm genome reveals a unique fibroin gene that provides high tensile strength.</title>
        <authorList>
            <person name="Kono N."/>
            <person name="Nakamura H."/>
            <person name="Ohtoshi R."/>
            <person name="Tomita M."/>
            <person name="Numata K."/>
            <person name="Arakawa K."/>
        </authorList>
    </citation>
    <scope>NUCLEOTIDE SEQUENCE [LARGE SCALE GENOMIC DNA]</scope>
</reference>
<comment type="caution">
    <text evidence="1">The sequence shown here is derived from an EMBL/GenBank/DDBJ whole genome shotgun (WGS) entry which is preliminary data.</text>
</comment>
<keyword evidence="2" id="KW-1185">Reference proteome</keyword>
<sequence>MRHWLKILENHAHTHTHIRTHARLHAGTDSRTHSCTHTEFSTNSPKIPTGICRFIQRMFLKIPLELLLASELIFYPIIVRTNPRKNVTNVRCKLRVSTLKKIIANWHLTGAASPNMAYPIEG</sequence>
<dbReference type="EMBL" id="BGZK01000233">
    <property type="protein sequence ID" value="GBP30467.1"/>
    <property type="molecule type" value="Genomic_DNA"/>
</dbReference>
<name>A0A4C1UWS2_EUMVA</name>
<evidence type="ECO:0000313" key="2">
    <source>
        <dbReference type="Proteomes" id="UP000299102"/>
    </source>
</evidence>
<dbReference type="Proteomes" id="UP000299102">
    <property type="component" value="Unassembled WGS sequence"/>
</dbReference>
<protein>
    <submittedName>
        <fullName evidence="1">Uncharacterized protein</fullName>
    </submittedName>
</protein>
<organism evidence="1 2">
    <name type="scientific">Eumeta variegata</name>
    <name type="common">Bagworm moth</name>
    <name type="synonym">Eumeta japonica</name>
    <dbReference type="NCBI Taxonomy" id="151549"/>
    <lineage>
        <taxon>Eukaryota</taxon>
        <taxon>Metazoa</taxon>
        <taxon>Ecdysozoa</taxon>
        <taxon>Arthropoda</taxon>
        <taxon>Hexapoda</taxon>
        <taxon>Insecta</taxon>
        <taxon>Pterygota</taxon>
        <taxon>Neoptera</taxon>
        <taxon>Endopterygota</taxon>
        <taxon>Lepidoptera</taxon>
        <taxon>Glossata</taxon>
        <taxon>Ditrysia</taxon>
        <taxon>Tineoidea</taxon>
        <taxon>Psychidae</taxon>
        <taxon>Oiketicinae</taxon>
        <taxon>Eumeta</taxon>
    </lineage>
</organism>